<accession>A0ABV4NZF8</accession>
<dbReference type="Proteomes" id="UP001569428">
    <property type="component" value="Unassembled WGS sequence"/>
</dbReference>
<gene>
    <name evidence="1" type="ORF">ACCI49_09610</name>
</gene>
<evidence type="ECO:0008006" key="3">
    <source>
        <dbReference type="Google" id="ProtNLM"/>
    </source>
</evidence>
<name>A0ABV4NZF8_9GAMM</name>
<reference evidence="1 2" key="1">
    <citation type="submission" date="2024-08" db="EMBL/GenBank/DDBJ databases">
        <authorList>
            <person name="Ishaq N."/>
        </authorList>
    </citation>
    <scope>NUCLEOTIDE SEQUENCE [LARGE SCALE GENOMIC DNA]</scope>
    <source>
        <strain evidence="1 2">DSM 18651</strain>
    </source>
</reference>
<keyword evidence="2" id="KW-1185">Reference proteome</keyword>
<evidence type="ECO:0000313" key="2">
    <source>
        <dbReference type="Proteomes" id="UP001569428"/>
    </source>
</evidence>
<sequence>MTAQPIKAPSRGNCGIFVSDGATQLAVTLPMKLCCLLFLLLLQILPASADPLLLSNRQVLDTGLKEARLISELHGYAIVAGRQCVDCDENLAIYIQRIARPGESATGTQNDSGSDRYTYPGRYIDYLTKKLVEKTRMFYGYCYEGQPSLLWLTEYFTGDRWVKSEYLILLGDDGLEHRYNEDKQPSTFHLENEDCRELRGIFAEMEP</sequence>
<protein>
    <recommendedName>
        <fullName evidence="3">Secreted protein</fullName>
    </recommendedName>
</protein>
<evidence type="ECO:0000313" key="1">
    <source>
        <dbReference type="EMBL" id="MFA0811174.1"/>
    </source>
</evidence>
<organism evidence="1 2">
    <name type="scientific">Microbulbifer epialgicus</name>
    <dbReference type="NCBI Taxonomy" id="393907"/>
    <lineage>
        <taxon>Bacteria</taxon>
        <taxon>Pseudomonadati</taxon>
        <taxon>Pseudomonadota</taxon>
        <taxon>Gammaproteobacteria</taxon>
        <taxon>Cellvibrionales</taxon>
        <taxon>Microbulbiferaceae</taxon>
        <taxon>Microbulbifer</taxon>
    </lineage>
</organism>
<proteinExistence type="predicted"/>
<comment type="caution">
    <text evidence="1">The sequence shown here is derived from an EMBL/GenBank/DDBJ whole genome shotgun (WGS) entry which is preliminary data.</text>
</comment>
<dbReference type="RefSeq" id="WP_371838743.1">
    <property type="nucleotide sequence ID" value="NZ_JBGMEK010000017.1"/>
</dbReference>
<dbReference type="EMBL" id="JBGMEK010000017">
    <property type="protein sequence ID" value="MFA0811174.1"/>
    <property type="molecule type" value="Genomic_DNA"/>
</dbReference>